<evidence type="ECO:0000313" key="1">
    <source>
        <dbReference type="EMBL" id="AAA66551.1"/>
    </source>
</evidence>
<gene>
    <name evidence="1" type="primary">IE</name>
</gene>
<dbReference type="EMBL" id="AH003099">
    <property type="protein sequence ID" value="AAA66551.1"/>
    <property type="molecule type" value="Genomic_DNA"/>
</dbReference>
<reference evidence="1" key="1">
    <citation type="journal article" date="1989" name="J. Virol.">
        <title>Mapping the termini and intron of the spliced immediate-early transcript of equine herpesvirus 1.</title>
        <authorList>
            <person name="Harty R.N."/>
            <person name="Colle C.F."/>
            <person name="Grundy F.J."/>
            <person name="O'Callaghan D.J."/>
        </authorList>
    </citation>
    <scope>NUCLEOTIDE SEQUENCE</scope>
    <source>
        <strain evidence="1">Kentucky A</strain>
    </source>
</reference>
<protein>
    <submittedName>
        <fullName evidence="1">Uncharacterized protein</fullName>
    </submittedName>
</protein>
<accession>Q69267</accession>
<organism evidence="1">
    <name type="scientific">Equid alphaherpesvirus 1</name>
    <name type="common">Equine herpesvirus 1</name>
    <dbReference type="NCBI Taxonomy" id="10326"/>
    <lineage>
        <taxon>Viruses</taxon>
        <taxon>Duplodnaviria</taxon>
        <taxon>Heunggongvirae</taxon>
        <taxon>Peploviricota</taxon>
        <taxon>Herviviricetes</taxon>
        <taxon>Herpesvirales</taxon>
        <taxon>Orthoherpesviridae</taxon>
        <taxon>Alphaherpesvirinae</taxon>
        <taxon>Varicellovirus</taxon>
        <taxon>Varicellovirus equidalpha1</taxon>
    </lineage>
</organism>
<proteinExistence type="predicted"/>
<sequence length="19" mass="2067">MEPLQQRCPEGVAPRPAST</sequence>
<name>Q69267_9ALPH</name>